<sequence length="71" mass="8246">MKRLLSGRTVDSAEGFRRTFVGLKRRHEQDLDADDLRFRRTFVGLKQDYVEAGDAELVGFRRTFVGLKRGE</sequence>
<evidence type="ECO:0000313" key="2">
    <source>
        <dbReference type="Proteomes" id="UP000011693"/>
    </source>
</evidence>
<organism evidence="1 2">
    <name type="scientific">Natrialba chahannaoensis JCM 10990</name>
    <dbReference type="NCBI Taxonomy" id="1227492"/>
    <lineage>
        <taxon>Archaea</taxon>
        <taxon>Methanobacteriati</taxon>
        <taxon>Methanobacteriota</taxon>
        <taxon>Stenosarchaea group</taxon>
        <taxon>Halobacteria</taxon>
        <taxon>Halobacteriales</taxon>
        <taxon>Natrialbaceae</taxon>
        <taxon>Natrialba</taxon>
    </lineage>
</organism>
<evidence type="ECO:0000313" key="1">
    <source>
        <dbReference type="EMBL" id="ELZ04994.1"/>
    </source>
</evidence>
<accession>M0B5U8</accession>
<gene>
    <name evidence="1" type="ORF">C482_02521</name>
</gene>
<dbReference type="EMBL" id="AOIN01000021">
    <property type="protein sequence ID" value="ELZ04994.1"/>
    <property type="molecule type" value="Genomic_DNA"/>
</dbReference>
<name>M0B5U8_9EURY</name>
<reference evidence="1 2" key="1">
    <citation type="journal article" date="2014" name="PLoS Genet.">
        <title>Phylogenetically driven sequencing of extremely halophilic archaea reveals strategies for static and dynamic osmo-response.</title>
        <authorList>
            <person name="Becker E.A."/>
            <person name="Seitzer P.M."/>
            <person name="Tritt A."/>
            <person name="Larsen D."/>
            <person name="Krusor M."/>
            <person name="Yao A.I."/>
            <person name="Wu D."/>
            <person name="Madern D."/>
            <person name="Eisen J.A."/>
            <person name="Darling A.E."/>
            <person name="Facciotti M.T."/>
        </authorList>
    </citation>
    <scope>NUCLEOTIDE SEQUENCE [LARGE SCALE GENOMIC DNA]</scope>
    <source>
        <strain evidence="1 2">JCM 10990</strain>
    </source>
</reference>
<dbReference type="AlphaFoldDB" id="M0B5U8"/>
<comment type="caution">
    <text evidence="1">The sequence shown here is derived from an EMBL/GenBank/DDBJ whole genome shotgun (WGS) entry which is preliminary data.</text>
</comment>
<dbReference type="Proteomes" id="UP000011693">
    <property type="component" value="Unassembled WGS sequence"/>
</dbReference>
<protein>
    <submittedName>
        <fullName evidence="1">Uncharacterized protein</fullName>
    </submittedName>
</protein>
<keyword evidence="2" id="KW-1185">Reference proteome</keyword>
<proteinExistence type="predicted"/>